<protein>
    <recommendedName>
        <fullName evidence="4">Yip1 domain-containing protein</fullName>
    </recommendedName>
</protein>
<dbReference type="KEGG" id="cbae:COR50_14945"/>
<organism evidence="2 3">
    <name type="scientific">Chitinophaga caeni</name>
    <dbReference type="NCBI Taxonomy" id="2029983"/>
    <lineage>
        <taxon>Bacteria</taxon>
        <taxon>Pseudomonadati</taxon>
        <taxon>Bacteroidota</taxon>
        <taxon>Chitinophagia</taxon>
        <taxon>Chitinophagales</taxon>
        <taxon>Chitinophagaceae</taxon>
        <taxon>Chitinophaga</taxon>
    </lineage>
</organism>
<keyword evidence="3" id="KW-1185">Reference proteome</keyword>
<feature type="transmembrane region" description="Helical" evidence="1">
    <location>
        <begin position="197"/>
        <end position="218"/>
    </location>
</feature>
<name>A0A291QWU3_9BACT</name>
<keyword evidence="1" id="KW-1133">Transmembrane helix</keyword>
<evidence type="ECO:0008006" key="4">
    <source>
        <dbReference type="Google" id="ProtNLM"/>
    </source>
</evidence>
<keyword evidence="1" id="KW-0812">Transmembrane</keyword>
<feature type="transmembrane region" description="Helical" evidence="1">
    <location>
        <begin position="54"/>
        <end position="77"/>
    </location>
</feature>
<feature type="transmembrane region" description="Helical" evidence="1">
    <location>
        <begin position="84"/>
        <end position="104"/>
    </location>
</feature>
<dbReference type="Proteomes" id="UP000220133">
    <property type="component" value="Chromosome"/>
</dbReference>
<dbReference type="EMBL" id="CP023777">
    <property type="protein sequence ID" value="ATL48352.1"/>
    <property type="molecule type" value="Genomic_DNA"/>
</dbReference>
<keyword evidence="1" id="KW-0472">Membrane</keyword>
<dbReference type="AlphaFoldDB" id="A0A291QWU3"/>
<reference evidence="2 3" key="1">
    <citation type="submission" date="2017-10" db="EMBL/GenBank/DDBJ databases">
        <title>Paenichitinophaga pekingensis gen. nov., sp. nov., isolated from activated sludge.</title>
        <authorList>
            <person name="Jin D."/>
            <person name="Kong X."/>
            <person name="Deng Y."/>
            <person name="Bai Z."/>
        </authorList>
    </citation>
    <scope>NUCLEOTIDE SEQUENCE [LARGE SCALE GENOMIC DNA]</scope>
    <source>
        <strain evidence="2 3">13</strain>
    </source>
</reference>
<dbReference type="OrthoDB" id="674906at2"/>
<feature type="transmembrane region" description="Helical" evidence="1">
    <location>
        <begin position="165"/>
        <end position="185"/>
    </location>
</feature>
<evidence type="ECO:0000313" key="3">
    <source>
        <dbReference type="Proteomes" id="UP000220133"/>
    </source>
</evidence>
<sequence>MEASNQSSGATAGIMDKENLKSFYKKQLPGILKTVFLKPVNGTYDLFKQPGEGVYGNALLLMLSTMILYFLTPYILAGKYLREILSFGMLLKCGLVAGLFMLIISTLSFGIKSISGKPVFKQELLTGALCGIGLVLLLVVVLLVKMFGSSVNVYDMMNPAGIIRSIGFMMVFIVYIFLFMINIFQQSLRASGTQETISWYISPIAIMFAFYITGKLAAEFLMPSSPF</sequence>
<gene>
    <name evidence="2" type="ORF">COR50_14945</name>
</gene>
<evidence type="ECO:0000313" key="2">
    <source>
        <dbReference type="EMBL" id="ATL48352.1"/>
    </source>
</evidence>
<dbReference type="RefSeq" id="WP_098194726.1">
    <property type="nucleotide sequence ID" value="NZ_CP023777.1"/>
</dbReference>
<accession>A0A291QWU3</accession>
<feature type="transmembrane region" description="Helical" evidence="1">
    <location>
        <begin position="124"/>
        <end position="144"/>
    </location>
</feature>
<proteinExistence type="predicted"/>
<evidence type="ECO:0000256" key="1">
    <source>
        <dbReference type="SAM" id="Phobius"/>
    </source>
</evidence>